<sequence>MQQQEIHHFLERYFHANNCSITESGPGYMIVQLTIELDKKLMNRPFYWHYLEKTGGVPNPMQLTLITDPLAAPKNLKGEVLHFGSPRLHQIFESTRELAGYIRLYEKQKNTVGKQTPLHPWLGLNVRISYQCDRKRDIFRSIGLQLLNGQMLDGFHDKLLKLELTPKIPDYSFTLSPLIMPKSGILRIQHFFQNEIKKEDHQWADEAIKRWQKDLHLLEHFYEEAEEKEESYEIEKIALKEQYEPKINISIVNGGLFYLTAQAI</sequence>
<reference evidence="2 3" key="1">
    <citation type="submission" date="2024-08" db="EMBL/GenBank/DDBJ databases">
        <title>Two novel Cytobacillus novel species.</title>
        <authorList>
            <person name="Liu G."/>
        </authorList>
    </citation>
    <scope>NUCLEOTIDE SEQUENCE [LARGE SCALE GENOMIC DNA]</scope>
    <source>
        <strain evidence="2 3">FJAT-53684</strain>
    </source>
</reference>
<accession>A0ABW6JUD5</accession>
<evidence type="ECO:0000313" key="3">
    <source>
        <dbReference type="Proteomes" id="UP001601058"/>
    </source>
</evidence>
<keyword evidence="3" id="KW-1185">Reference proteome</keyword>
<feature type="coiled-coil region" evidence="1">
    <location>
        <begin position="208"/>
        <end position="242"/>
    </location>
</feature>
<comment type="caution">
    <text evidence="2">The sequence shown here is derived from an EMBL/GenBank/DDBJ whole genome shotgun (WGS) entry which is preliminary data.</text>
</comment>
<evidence type="ECO:0000256" key="1">
    <source>
        <dbReference type="SAM" id="Coils"/>
    </source>
</evidence>
<dbReference type="Pfam" id="PF11079">
    <property type="entry name" value="YqhG"/>
    <property type="match status" value="1"/>
</dbReference>
<gene>
    <name evidence="2" type="ORF">ACFYKT_03710</name>
</gene>
<proteinExistence type="predicted"/>
<dbReference type="Proteomes" id="UP001601058">
    <property type="component" value="Unassembled WGS sequence"/>
</dbReference>
<dbReference type="EMBL" id="JBIACJ010000002">
    <property type="protein sequence ID" value="MFE8695464.1"/>
    <property type="molecule type" value="Genomic_DNA"/>
</dbReference>
<dbReference type="RefSeq" id="WP_389215629.1">
    <property type="nucleotide sequence ID" value="NZ_JBIACJ010000002.1"/>
</dbReference>
<organism evidence="2 3">
    <name type="scientific">Cytobacillus mangrovibacter</name>
    <dbReference type="NCBI Taxonomy" id="3299024"/>
    <lineage>
        <taxon>Bacteria</taxon>
        <taxon>Bacillati</taxon>
        <taxon>Bacillota</taxon>
        <taxon>Bacilli</taxon>
        <taxon>Bacillales</taxon>
        <taxon>Bacillaceae</taxon>
        <taxon>Cytobacillus</taxon>
    </lineage>
</organism>
<name>A0ABW6JUD5_9BACI</name>
<protein>
    <submittedName>
        <fullName evidence="2">YqhG family protein</fullName>
    </submittedName>
</protein>
<evidence type="ECO:0000313" key="2">
    <source>
        <dbReference type="EMBL" id="MFE8695464.1"/>
    </source>
</evidence>
<keyword evidence="1" id="KW-0175">Coiled coil</keyword>
<dbReference type="InterPro" id="IPR024562">
    <property type="entry name" value="YqhG"/>
</dbReference>